<keyword evidence="2" id="KW-1185">Reference proteome</keyword>
<dbReference type="EMBL" id="SRYA01000014">
    <property type="protein sequence ID" value="TGY96619.1"/>
    <property type="molecule type" value="Genomic_DNA"/>
</dbReference>
<protein>
    <submittedName>
        <fullName evidence="1">Helix-turn-helix domain-containing protein</fullName>
    </submittedName>
</protein>
<evidence type="ECO:0000313" key="1">
    <source>
        <dbReference type="EMBL" id="TGY96619.1"/>
    </source>
</evidence>
<comment type="caution">
    <text evidence="1">The sequence shown here is derived from an EMBL/GenBank/DDBJ whole genome shotgun (WGS) entry which is preliminary data.</text>
</comment>
<accession>A0AC61RX81</accession>
<evidence type="ECO:0000313" key="2">
    <source>
        <dbReference type="Proteomes" id="UP000304953"/>
    </source>
</evidence>
<dbReference type="Proteomes" id="UP000304953">
    <property type="component" value="Unassembled WGS sequence"/>
</dbReference>
<reference evidence="1" key="1">
    <citation type="submission" date="2019-04" db="EMBL/GenBank/DDBJ databases">
        <title>Microbes associate with the intestines of laboratory mice.</title>
        <authorList>
            <person name="Navarre W."/>
            <person name="Wong E."/>
            <person name="Huang K."/>
            <person name="Tropini C."/>
            <person name="Ng K."/>
            <person name="Yu B."/>
        </authorList>
    </citation>
    <scope>NUCLEOTIDE SEQUENCE</scope>
    <source>
        <strain evidence="1">NM01_1-7b</strain>
    </source>
</reference>
<organism evidence="1 2">
    <name type="scientific">Petralouisia muris</name>
    <dbReference type="NCBI Taxonomy" id="3032872"/>
    <lineage>
        <taxon>Bacteria</taxon>
        <taxon>Bacillati</taxon>
        <taxon>Bacillota</taxon>
        <taxon>Clostridia</taxon>
        <taxon>Lachnospirales</taxon>
        <taxon>Lachnospiraceae</taxon>
        <taxon>Petralouisia</taxon>
    </lineage>
</organism>
<sequence>MEKINLLKVSPETRKIMKQQAIGLKKKHVKHKEIAETLNISIQTVDRISSAYKKEGAKCLKEKKRGRKLGEKCQLTPAQESLIYR</sequence>
<gene>
    <name evidence="1" type="ORF">E5329_08630</name>
</gene>
<name>A0AC61RX81_9FIRM</name>
<proteinExistence type="predicted"/>